<evidence type="ECO:0000256" key="6">
    <source>
        <dbReference type="SAM" id="Phobius"/>
    </source>
</evidence>
<evidence type="ECO:0000256" key="1">
    <source>
        <dbReference type="ARBA" id="ARBA00004170"/>
    </source>
</evidence>
<keyword evidence="5 6" id="KW-0472">Membrane</keyword>
<proteinExistence type="inferred from homology"/>
<dbReference type="PROSITE" id="PS51837">
    <property type="entry name" value="LITAF"/>
    <property type="match status" value="1"/>
</dbReference>
<keyword evidence="3" id="KW-0479">Metal-binding</keyword>
<comment type="similarity">
    <text evidence="2">Belongs to the CDIP1/LITAF family.</text>
</comment>
<protein>
    <recommendedName>
        <fullName evidence="7">LITAF domain-containing protein</fullName>
    </recommendedName>
</protein>
<reference evidence="8" key="1">
    <citation type="submission" date="2023-07" db="EMBL/GenBank/DDBJ databases">
        <authorList>
            <consortium name="AG Swart"/>
            <person name="Singh M."/>
            <person name="Singh A."/>
            <person name="Seah K."/>
            <person name="Emmerich C."/>
        </authorList>
    </citation>
    <scope>NUCLEOTIDE SEQUENCE</scope>
    <source>
        <strain evidence="8">DP1</strain>
    </source>
</reference>
<comment type="caution">
    <text evidence="8">The sequence shown here is derived from an EMBL/GenBank/DDBJ whole genome shotgun (WGS) entry which is preliminary data.</text>
</comment>
<comment type="subcellular location">
    <subcellularLocation>
        <location evidence="1">Membrane</location>
        <topology evidence="1">Peripheral membrane protein</topology>
    </subcellularLocation>
</comment>
<sequence>MEPCKEQESETLLPEKSHIQNAIPITPQNPPQGHIVEGGQYPVTQPQPIVNRNNQFNLDFGVSLGSNNQNPGGIPPGVPLANAGHFRGRNHSTYCRCTVCGQAVFTRVVGASRKLQWIGCLIMCIFGCWCCCCIPFCIKEIRTYQHFCPECGYMLGTNGL</sequence>
<accession>A0AAD2D488</accession>
<dbReference type="PANTHER" id="PTHR23292">
    <property type="entry name" value="LIPOPOLYSACCHARIDE-INDUCED TUMOR NECROSIS FACTOR-ALPHA FACTOR"/>
    <property type="match status" value="1"/>
</dbReference>
<dbReference type="Pfam" id="PF10601">
    <property type="entry name" value="zf-LITAF-like"/>
    <property type="match status" value="1"/>
</dbReference>
<dbReference type="Proteomes" id="UP001295684">
    <property type="component" value="Unassembled WGS sequence"/>
</dbReference>
<feature type="domain" description="LITAF" evidence="7">
    <location>
        <begin position="75"/>
        <end position="160"/>
    </location>
</feature>
<dbReference type="GO" id="GO:0016020">
    <property type="term" value="C:membrane"/>
    <property type="evidence" value="ECO:0007669"/>
    <property type="project" value="UniProtKB-SubCell"/>
</dbReference>
<dbReference type="GO" id="GO:0008270">
    <property type="term" value="F:zinc ion binding"/>
    <property type="evidence" value="ECO:0007669"/>
    <property type="project" value="TreeGrafter"/>
</dbReference>
<keyword evidence="6" id="KW-1133">Transmembrane helix</keyword>
<dbReference type="InterPro" id="IPR037519">
    <property type="entry name" value="LITAF_fam"/>
</dbReference>
<dbReference type="InterPro" id="IPR006629">
    <property type="entry name" value="LITAF"/>
</dbReference>
<name>A0AAD2D488_EUPCR</name>
<evidence type="ECO:0000256" key="4">
    <source>
        <dbReference type="ARBA" id="ARBA00022833"/>
    </source>
</evidence>
<keyword evidence="6" id="KW-0812">Transmembrane</keyword>
<evidence type="ECO:0000259" key="7">
    <source>
        <dbReference type="PROSITE" id="PS51837"/>
    </source>
</evidence>
<evidence type="ECO:0000256" key="2">
    <source>
        <dbReference type="ARBA" id="ARBA00005975"/>
    </source>
</evidence>
<dbReference type="SMART" id="SM00714">
    <property type="entry name" value="LITAF"/>
    <property type="match status" value="1"/>
</dbReference>
<gene>
    <name evidence="8" type="ORF">ECRASSUSDP1_LOCUS20840</name>
</gene>
<evidence type="ECO:0000256" key="3">
    <source>
        <dbReference type="ARBA" id="ARBA00022723"/>
    </source>
</evidence>
<organism evidence="8 9">
    <name type="scientific">Euplotes crassus</name>
    <dbReference type="NCBI Taxonomy" id="5936"/>
    <lineage>
        <taxon>Eukaryota</taxon>
        <taxon>Sar</taxon>
        <taxon>Alveolata</taxon>
        <taxon>Ciliophora</taxon>
        <taxon>Intramacronucleata</taxon>
        <taxon>Spirotrichea</taxon>
        <taxon>Hypotrichia</taxon>
        <taxon>Euplotida</taxon>
        <taxon>Euplotidae</taxon>
        <taxon>Moneuplotes</taxon>
    </lineage>
</organism>
<dbReference type="PANTHER" id="PTHR23292:SF6">
    <property type="entry name" value="FI16602P1-RELATED"/>
    <property type="match status" value="1"/>
</dbReference>
<evidence type="ECO:0000313" key="9">
    <source>
        <dbReference type="Proteomes" id="UP001295684"/>
    </source>
</evidence>
<keyword evidence="9" id="KW-1185">Reference proteome</keyword>
<feature type="transmembrane region" description="Helical" evidence="6">
    <location>
        <begin position="115"/>
        <end position="138"/>
    </location>
</feature>
<dbReference type="EMBL" id="CAMPGE010021273">
    <property type="protein sequence ID" value="CAI2379430.1"/>
    <property type="molecule type" value="Genomic_DNA"/>
</dbReference>
<evidence type="ECO:0000256" key="5">
    <source>
        <dbReference type="ARBA" id="ARBA00023136"/>
    </source>
</evidence>
<dbReference type="AlphaFoldDB" id="A0AAD2D488"/>
<keyword evidence="4" id="KW-0862">Zinc</keyword>
<evidence type="ECO:0000313" key="8">
    <source>
        <dbReference type="EMBL" id="CAI2379430.1"/>
    </source>
</evidence>